<reference evidence="2 3" key="1">
    <citation type="submission" date="2015-09" db="EMBL/GenBank/DDBJ databases">
        <title>Bacillus cereus food isolates.</title>
        <authorList>
            <person name="Boekhorst J."/>
        </authorList>
    </citation>
    <scope>NUCLEOTIDE SEQUENCE [LARGE SCALE GENOMIC DNA]</scope>
    <source>
        <strain evidence="2 3">B4088</strain>
    </source>
</reference>
<dbReference type="RefSeq" id="WP_063263074.1">
    <property type="nucleotide sequence ID" value="NZ_LJKE01000105.1"/>
</dbReference>
<evidence type="ECO:0000313" key="3">
    <source>
        <dbReference type="Proteomes" id="UP000076482"/>
    </source>
</evidence>
<dbReference type="InterPro" id="IPR006083">
    <property type="entry name" value="PRK/URK"/>
</dbReference>
<keyword evidence="2" id="KW-0808">Transferase</keyword>
<dbReference type="GO" id="GO:0016301">
    <property type="term" value="F:kinase activity"/>
    <property type="evidence" value="ECO:0007669"/>
    <property type="project" value="UniProtKB-KW"/>
</dbReference>
<sequence>MGLNEILEQIRVKSVEQSLLIIGVDGCGGAGKSTLANKIKNKFSTVTIVHMDDFYLPSAQIVNEHPMNKSVGADFDWKRLLQDVLDPISNGIEGCYKRYDWETDSLAESHTVPTNGIVIIEGVYATRQELAELYDLKIWVNCPRETRIKRGIARDGEAARDMWENNWMVAEDMYVESHKPHAFADIIIDGTNQVLTNK</sequence>
<protein>
    <submittedName>
        <fullName evidence="2">Putative uridine kinase</fullName>
    </submittedName>
</protein>
<gene>
    <name evidence="2" type="ORF">B4088_5561</name>
</gene>
<dbReference type="AlphaFoldDB" id="A0A164L8G7"/>
<comment type="caution">
    <text evidence="2">The sequence shown here is derived from an EMBL/GenBank/DDBJ whole genome shotgun (WGS) entry which is preliminary data.</text>
</comment>
<evidence type="ECO:0000313" key="2">
    <source>
        <dbReference type="EMBL" id="KZD55402.1"/>
    </source>
</evidence>
<dbReference type="InterPro" id="IPR027417">
    <property type="entry name" value="P-loop_NTPase"/>
</dbReference>
<dbReference type="GO" id="GO:0005524">
    <property type="term" value="F:ATP binding"/>
    <property type="evidence" value="ECO:0007669"/>
    <property type="project" value="InterPro"/>
</dbReference>
<dbReference type="EMBL" id="LJKE01000105">
    <property type="protein sequence ID" value="KZD55402.1"/>
    <property type="molecule type" value="Genomic_DNA"/>
</dbReference>
<keyword evidence="2" id="KW-0418">Kinase</keyword>
<dbReference type="PANTHER" id="PTHR10285">
    <property type="entry name" value="URIDINE KINASE"/>
    <property type="match status" value="1"/>
</dbReference>
<dbReference type="PATRIC" id="fig|1396.535.peg.5764"/>
<dbReference type="Gene3D" id="3.40.50.300">
    <property type="entry name" value="P-loop containing nucleotide triphosphate hydrolases"/>
    <property type="match status" value="1"/>
</dbReference>
<name>A0A164L8G7_BACCE</name>
<organism evidence="2 3">
    <name type="scientific">Bacillus cereus</name>
    <dbReference type="NCBI Taxonomy" id="1396"/>
    <lineage>
        <taxon>Bacteria</taxon>
        <taxon>Bacillati</taxon>
        <taxon>Bacillota</taxon>
        <taxon>Bacilli</taxon>
        <taxon>Bacillales</taxon>
        <taxon>Bacillaceae</taxon>
        <taxon>Bacillus</taxon>
        <taxon>Bacillus cereus group</taxon>
    </lineage>
</organism>
<proteinExistence type="predicted"/>
<evidence type="ECO:0000259" key="1">
    <source>
        <dbReference type="Pfam" id="PF00485"/>
    </source>
</evidence>
<feature type="domain" description="Phosphoribulokinase/uridine kinase" evidence="1">
    <location>
        <begin position="21"/>
        <end position="156"/>
    </location>
</feature>
<dbReference type="SUPFAM" id="SSF52540">
    <property type="entry name" value="P-loop containing nucleoside triphosphate hydrolases"/>
    <property type="match status" value="1"/>
</dbReference>
<dbReference type="Proteomes" id="UP000076482">
    <property type="component" value="Unassembled WGS sequence"/>
</dbReference>
<dbReference type="Pfam" id="PF00485">
    <property type="entry name" value="PRK"/>
    <property type="match status" value="1"/>
</dbReference>
<accession>A0A164L8G7</accession>